<reference evidence="3 4" key="1">
    <citation type="submission" date="2020-04" db="EMBL/GenBank/DDBJ databases">
        <title>MicrobeNet Type strains.</title>
        <authorList>
            <person name="Nicholson A.C."/>
        </authorList>
    </citation>
    <scope>NUCLEOTIDE SEQUENCE [LARGE SCALE GENOMIC DNA]</scope>
    <source>
        <strain evidence="3 4">ATCC BAA-787</strain>
    </source>
</reference>
<gene>
    <name evidence="3" type="ORF">HGA02_03875</name>
</gene>
<organism evidence="3 4">
    <name type="scientific">Cellulomonas septica</name>
    <dbReference type="NCBI Taxonomy" id="285080"/>
    <lineage>
        <taxon>Bacteria</taxon>
        <taxon>Bacillati</taxon>
        <taxon>Actinomycetota</taxon>
        <taxon>Actinomycetes</taxon>
        <taxon>Micrococcales</taxon>
        <taxon>Cellulomonadaceae</taxon>
        <taxon>Cellulomonas</taxon>
    </lineage>
</organism>
<protein>
    <submittedName>
        <fullName evidence="3">Uncharacterized protein</fullName>
    </submittedName>
</protein>
<dbReference type="RefSeq" id="WP_168677766.1">
    <property type="nucleotide sequence ID" value="NZ_JAAXOY010000049.1"/>
</dbReference>
<dbReference type="NCBIfam" id="NF038083">
    <property type="entry name" value="CU044_5270_fam"/>
    <property type="match status" value="1"/>
</dbReference>
<evidence type="ECO:0000256" key="2">
    <source>
        <dbReference type="SAM" id="Phobius"/>
    </source>
</evidence>
<sequence>MNPERRAEDEVARLRDVLGVEVHVHLDPVTARDEAILRRIVAGGQDRVSASRRRIRLPVRIAIAFGVVTAVAVAGFVVRGAQAPALAAPPMLTYSMSNIQAVAAGSAPPASEALRAIAAEARRQPVEEGYGAQQVLSFAWYINTVVDDEGNREVELAPTRQATTIGPDGSFSSQETRAPALSPDGRVIDPDRYPVGGAHSGDELPAGTFDAAYAANLPRDPHLLRESLTASQGGPELCGASDIAAASCLGAAVADLYGRWVVPADLSATVWAMLAAEPALADLGEVTDRLGRSGRAVAVPPDPAGANQSLVLVIDAGTGQLLSWEQVSMAIPDLQINEPTVTAFQAITSARWVD</sequence>
<dbReference type="Proteomes" id="UP000777774">
    <property type="component" value="Unassembled WGS sequence"/>
</dbReference>
<keyword evidence="4" id="KW-1185">Reference proteome</keyword>
<keyword evidence="2" id="KW-1133">Transmembrane helix</keyword>
<evidence type="ECO:0000313" key="4">
    <source>
        <dbReference type="Proteomes" id="UP000777774"/>
    </source>
</evidence>
<feature type="transmembrane region" description="Helical" evidence="2">
    <location>
        <begin position="57"/>
        <end position="78"/>
    </location>
</feature>
<dbReference type="EMBL" id="JAAXOY010000049">
    <property type="protein sequence ID" value="NKY38691.1"/>
    <property type="molecule type" value="Genomic_DNA"/>
</dbReference>
<comment type="caution">
    <text evidence="3">The sequence shown here is derived from an EMBL/GenBank/DDBJ whole genome shotgun (WGS) entry which is preliminary data.</text>
</comment>
<evidence type="ECO:0000313" key="3">
    <source>
        <dbReference type="EMBL" id="NKY38691.1"/>
    </source>
</evidence>
<keyword evidence="2" id="KW-0812">Transmembrane</keyword>
<accession>A0ABX1JZN6</accession>
<proteinExistence type="predicted"/>
<feature type="region of interest" description="Disordered" evidence="1">
    <location>
        <begin position="162"/>
        <end position="188"/>
    </location>
</feature>
<dbReference type="InterPro" id="IPR047789">
    <property type="entry name" value="CU044_5270-like"/>
</dbReference>
<evidence type="ECO:0000256" key="1">
    <source>
        <dbReference type="SAM" id="MobiDB-lite"/>
    </source>
</evidence>
<keyword evidence="2" id="KW-0472">Membrane</keyword>
<feature type="compositionally biased region" description="Polar residues" evidence="1">
    <location>
        <begin position="162"/>
        <end position="176"/>
    </location>
</feature>
<name>A0ABX1JZN6_9CELL</name>